<dbReference type="NCBIfam" id="TIGR04211">
    <property type="entry name" value="SH3_and_anchor"/>
    <property type="match status" value="1"/>
</dbReference>
<keyword evidence="3" id="KW-0732">Signal</keyword>
<keyword evidence="6" id="KW-0175">Coiled coil</keyword>
<keyword evidence="2 7" id="KW-0812">Transmembrane</keyword>
<comment type="caution">
    <text evidence="9">The sequence shown here is derived from an EMBL/GenBank/DDBJ whole genome shotgun (WGS) entry which is preliminary data.</text>
</comment>
<evidence type="ECO:0000256" key="4">
    <source>
        <dbReference type="ARBA" id="ARBA00022989"/>
    </source>
</evidence>
<dbReference type="InterPro" id="IPR003646">
    <property type="entry name" value="SH3-like_bac-type"/>
</dbReference>
<evidence type="ECO:0000256" key="7">
    <source>
        <dbReference type="SAM" id="Phobius"/>
    </source>
</evidence>
<dbReference type="SMART" id="SM00287">
    <property type="entry name" value="SH3b"/>
    <property type="match status" value="1"/>
</dbReference>
<name>A0A4R2LGS3_9GAMM</name>
<dbReference type="AlphaFoldDB" id="A0A4R2LGS3"/>
<dbReference type="Pfam" id="PF08239">
    <property type="entry name" value="SH3_3"/>
    <property type="match status" value="1"/>
</dbReference>
<sequence>MRLTLLALILLTLPLIPVVEAKTVRYVADTLEVPLRAGASLRHKIVRMLPSGTPVEVLDSGDDKGFTLVKASDGGVQGWMPSQYLMETPSARDALAQSQLELERVRSENASLKQRLDTLATQKGDVESSVSQISADNHRITQEIAQIRRTAANAIAIDQQNKELQERVVTLERNLQIAQQENQSLADRNQRDWFLLGSGVLLSGIVLGLVLPRLRVQRRSRWGEL</sequence>
<gene>
    <name evidence="9" type="ORF">EV699_10510</name>
</gene>
<feature type="transmembrane region" description="Helical" evidence="7">
    <location>
        <begin position="193"/>
        <end position="211"/>
    </location>
</feature>
<keyword evidence="10" id="KW-1185">Reference proteome</keyword>
<proteinExistence type="predicted"/>
<feature type="coiled-coil region" evidence="6">
    <location>
        <begin position="147"/>
        <end position="188"/>
    </location>
</feature>
<accession>A0A4R2LGS3</accession>
<evidence type="ECO:0000313" key="9">
    <source>
        <dbReference type="EMBL" id="TCO82228.1"/>
    </source>
</evidence>
<evidence type="ECO:0000256" key="6">
    <source>
        <dbReference type="SAM" id="Coils"/>
    </source>
</evidence>
<protein>
    <submittedName>
        <fullName evidence="9">SH3 domain protein</fullName>
    </submittedName>
</protein>
<dbReference type="Gene3D" id="2.30.30.40">
    <property type="entry name" value="SH3 Domains"/>
    <property type="match status" value="1"/>
</dbReference>
<dbReference type="PROSITE" id="PS51781">
    <property type="entry name" value="SH3B"/>
    <property type="match status" value="1"/>
</dbReference>
<evidence type="ECO:0000256" key="2">
    <source>
        <dbReference type="ARBA" id="ARBA00022692"/>
    </source>
</evidence>
<dbReference type="OrthoDB" id="9790951at2"/>
<feature type="coiled-coil region" evidence="6">
    <location>
        <begin position="95"/>
        <end position="122"/>
    </location>
</feature>
<dbReference type="EMBL" id="SLWY01000005">
    <property type="protein sequence ID" value="TCO82228.1"/>
    <property type="molecule type" value="Genomic_DNA"/>
</dbReference>
<comment type="subcellular location">
    <subcellularLocation>
        <location evidence="1">Membrane</location>
        <topology evidence="1">Single-pass membrane protein</topology>
    </subcellularLocation>
</comment>
<dbReference type="GO" id="GO:0016020">
    <property type="term" value="C:membrane"/>
    <property type="evidence" value="ECO:0007669"/>
    <property type="project" value="UniProtKB-SubCell"/>
</dbReference>
<dbReference type="InterPro" id="IPR016476">
    <property type="entry name" value="SH3_dom_pro"/>
</dbReference>
<keyword evidence="4 7" id="KW-1133">Transmembrane helix</keyword>
<keyword evidence="5 7" id="KW-0472">Membrane</keyword>
<evidence type="ECO:0000259" key="8">
    <source>
        <dbReference type="PROSITE" id="PS51781"/>
    </source>
</evidence>
<dbReference type="Proteomes" id="UP000295765">
    <property type="component" value="Unassembled WGS sequence"/>
</dbReference>
<evidence type="ECO:0000256" key="1">
    <source>
        <dbReference type="ARBA" id="ARBA00004167"/>
    </source>
</evidence>
<organism evidence="9 10">
    <name type="scientific">Plasticicumulans lactativorans</name>
    <dbReference type="NCBI Taxonomy" id="1133106"/>
    <lineage>
        <taxon>Bacteria</taxon>
        <taxon>Pseudomonadati</taxon>
        <taxon>Pseudomonadota</taxon>
        <taxon>Gammaproteobacteria</taxon>
        <taxon>Candidatus Competibacteraceae</taxon>
        <taxon>Plasticicumulans</taxon>
    </lineage>
</organism>
<evidence type="ECO:0000256" key="3">
    <source>
        <dbReference type="ARBA" id="ARBA00022729"/>
    </source>
</evidence>
<reference evidence="9 10" key="1">
    <citation type="submission" date="2019-03" db="EMBL/GenBank/DDBJ databases">
        <title>Genomic Encyclopedia of Type Strains, Phase IV (KMG-IV): sequencing the most valuable type-strain genomes for metagenomic binning, comparative biology and taxonomic classification.</title>
        <authorList>
            <person name="Goeker M."/>
        </authorList>
    </citation>
    <scope>NUCLEOTIDE SEQUENCE [LARGE SCALE GENOMIC DNA]</scope>
    <source>
        <strain evidence="9 10">DSM 25287</strain>
    </source>
</reference>
<dbReference type="RefSeq" id="WP_132539469.1">
    <property type="nucleotide sequence ID" value="NZ_SLWY01000005.1"/>
</dbReference>
<evidence type="ECO:0000256" key="5">
    <source>
        <dbReference type="ARBA" id="ARBA00023136"/>
    </source>
</evidence>
<evidence type="ECO:0000313" key="10">
    <source>
        <dbReference type="Proteomes" id="UP000295765"/>
    </source>
</evidence>
<feature type="domain" description="SH3b" evidence="8">
    <location>
        <begin position="22"/>
        <end position="89"/>
    </location>
</feature>